<dbReference type="InterPro" id="IPR022898">
    <property type="entry name" value="RNase_HII"/>
</dbReference>
<keyword evidence="12 14" id="KW-0378">Hydrolase</keyword>
<dbReference type="GO" id="GO:0006298">
    <property type="term" value="P:mismatch repair"/>
    <property type="evidence" value="ECO:0007669"/>
    <property type="project" value="TreeGrafter"/>
</dbReference>
<evidence type="ECO:0000256" key="13">
    <source>
        <dbReference type="ARBA" id="ARBA00023211"/>
    </source>
</evidence>
<feature type="binding site" evidence="14 15">
    <location>
        <position position="112"/>
    </location>
    <ligand>
        <name>a divalent metal cation</name>
        <dbReference type="ChEBI" id="CHEBI:60240"/>
    </ligand>
</feature>
<sequence>MSQFEPFISVYQGHLLAGCDEVGRGPLAGDVVAAAVILDPGQSIIGLDDSKKLTEKKREQLFDEIRAKALSWCIARASVEEIDRLNILQASLLAMTRAVQGLAIQPEHVLVDGNKLPKWHYSAEAVVKGDSRVAAISAASILAKVTRDREMVEMDSYYPGYGFAGHKGYPTKVHLDALERLGVSPIHRSSYAPVKARLEQMNLL</sequence>
<evidence type="ECO:0000256" key="16">
    <source>
        <dbReference type="RuleBase" id="RU003515"/>
    </source>
</evidence>
<dbReference type="AlphaFoldDB" id="B3PBR2"/>
<dbReference type="InterPro" id="IPR024567">
    <property type="entry name" value="RNase_HII/HIII_dom"/>
</dbReference>
<dbReference type="GO" id="GO:0030145">
    <property type="term" value="F:manganese ion binding"/>
    <property type="evidence" value="ECO:0007669"/>
    <property type="project" value="UniProtKB-UniRule"/>
</dbReference>
<dbReference type="NCBIfam" id="NF000594">
    <property type="entry name" value="PRK00015.1-1"/>
    <property type="match status" value="1"/>
</dbReference>
<dbReference type="HAMAP" id="MF_00052_B">
    <property type="entry name" value="RNase_HII_B"/>
    <property type="match status" value="1"/>
</dbReference>
<dbReference type="RefSeq" id="WP_012486774.1">
    <property type="nucleotide sequence ID" value="NC_010995.1"/>
</dbReference>
<dbReference type="InterPro" id="IPR036397">
    <property type="entry name" value="RNaseH_sf"/>
</dbReference>
<dbReference type="STRING" id="498211.CJA_1126"/>
<comment type="similarity">
    <text evidence="5 14 16">Belongs to the RNase HII family.</text>
</comment>
<dbReference type="PANTHER" id="PTHR10954">
    <property type="entry name" value="RIBONUCLEASE H2 SUBUNIT A"/>
    <property type="match status" value="1"/>
</dbReference>
<keyword evidence="19" id="KW-1185">Reference proteome</keyword>
<dbReference type="PROSITE" id="PS51975">
    <property type="entry name" value="RNASE_H_2"/>
    <property type="match status" value="1"/>
</dbReference>
<dbReference type="InterPro" id="IPR001352">
    <property type="entry name" value="RNase_HII/HIII"/>
</dbReference>
<evidence type="ECO:0000256" key="3">
    <source>
        <dbReference type="ARBA" id="ARBA00004065"/>
    </source>
</evidence>
<dbReference type="EMBL" id="CP000934">
    <property type="protein sequence ID" value="ACE82738.1"/>
    <property type="molecule type" value="Genomic_DNA"/>
</dbReference>
<keyword evidence="13 14" id="KW-0464">Manganese</keyword>
<evidence type="ECO:0000256" key="2">
    <source>
        <dbReference type="ARBA" id="ARBA00001946"/>
    </source>
</evidence>
<feature type="binding site" evidence="14 15">
    <location>
        <position position="20"/>
    </location>
    <ligand>
        <name>a divalent metal cation</name>
        <dbReference type="ChEBI" id="CHEBI:60240"/>
    </ligand>
</feature>
<dbReference type="Proteomes" id="UP000001036">
    <property type="component" value="Chromosome"/>
</dbReference>
<evidence type="ECO:0000256" key="6">
    <source>
        <dbReference type="ARBA" id="ARBA00012180"/>
    </source>
</evidence>
<comment type="cofactor">
    <cofactor evidence="2">
        <name>Mg(2+)</name>
        <dbReference type="ChEBI" id="CHEBI:18420"/>
    </cofactor>
</comment>
<dbReference type="GO" id="GO:0004523">
    <property type="term" value="F:RNA-DNA hybrid ribonuclease activity"/>
    <property type="evidence" value="ECO:0007669"/>
    <property type="project" value="UniProtKB-UniRule"/>
</dbReference>
<protein>
    <recommendedName>
        <fullName evidence="7 14">Ribonuclease HII</fullName>
        <shortName evidence="14">RNase HII</shortName>
        <ecNumber evidence="6 14">3.1.26.4</ecNumber>
    </recommendedName>
</protein>
<keyword evidence="9 14" id="KW-0540">Nuclease</keyword>
<feature type="domain" description="RNase H type-2" evidence="17">
    <location>
        <begin position="14"/>
        <end position="203"/>
    </location>
</feature>
<evidence type="ECO:0000256" key="8">
    <source>
        <dbReference type="ARBA" id="ARBA00022490"/>
    </source>
</evidence>
<proteinExistence type="inferred from homology"/>
<dbReference type="GO" id="GO:0032299">
    <property type="term" value="C:ribonuclease H2 complex"/>
    <property type="evidence" value="ECO:0007669"/>
    <property type="project" value="TreeGrafter"/>
</dbReference>
<dbReference type="eggNOG" id="COG0164">
    <property type="taxonomic scope" value="Bacteria"/>
</dbReference>
<evidence type="ECO:0000256" key="1">
    <source>
        <dbReference type="ARBA" id="ARBA00000077"/>
    </source>
</evidence>
<evidence type="ECO:0000313" key="18">
    <source>
        <dbReference type="EMBL" id="ACE82738.1"/>
    </source>
</evidence>
<organism evidence="18 19">
    <name type="scientific">Cellvibrio japonicus (strain Ueda107)</name>
    <name type="common">Pseudomonas fluorescens subsp. cellulosa</name>
    <dbReference type="NCBI Taxonomy" id="498211"/>
    <lineage>
        <taxon>Bacteria</taxon>
        <taxon>Pseudomonadati</taxon>
        <taxon>Pseudomonadota</taxon>
        <taxon>Gammaproteobacteria</taxon>
        <taxon>Cellvibrionales</taxon>
        <taxon>Cellvibrionaceae</taxon>
        <taxon>Cellvibrio</taxon>
    </lineage>
</organism>
<evidence type="ECO:0000313" key="19">
    <source>
        <dbReference type="Proteomes" id="UP000001036"/>
    </source>
</evidence>
<keyword evidence="10 14" id="KW-0479">Metal-binding</keyword>
<evidence type="ECO:0000256" key="12">
    <source>
        <dbReference type="ARBA" id="ARBA00022801"/>
    </source>
</evidence>
<dbReference type="Gene3D" id="3.30.420.10">
    <property type="entry name" value="Ribonuclease H-like superfamily/Ribonuclease H"/>
    <property type="match status" value="1"/>
</dbReference>
<evidence type="ECO:0000256" key="11">
    <source>
        <dbReference type="ARBA" id="ARBA00022759"/>
    </source>
</evidence>
<name>B3PBR2_CELJU</name>
<comment type="subcellular location">
    <subcellularLocation>
        <location evidence="4 14">Cytoplasm</location>
    </subcellularLocation>
</comment>
<evidence type="ECO:0000256" key="9">
    <source>
        <dbReference type="ARBA" id="ARBA00022722"/>
    </source>
</evidence>
<evidence type="ECO:0000256" key="14">
    <source>
        <dbReference type="HAMAP-Rule" id="MF_00052"/>
    </source>
</evidence>
<comment type="cofactor">
    <cofactor evidence="14 15">
        <name>Mn(2+)</name>
        <dbReference type="ChEBI" id="CHEBI:29035"/>
    </cofactor>
    <cofactor evidence="14 15">
        <name>Mg(2+)</name>
        <dbReference type="ChEBI" id="CHEBI:18420"/>
    </cofactor>
    <text evidence="14 15">Manganese or magnesium. Binds 1 divalent metal ion per monomer in the absence of substrate. May bind a second metal ion after substrate binding.</text>
</comment>
<dbReference type="CDD" id="cd07182">
    <property type="entry name" value="RNase_HII_bacteria_HII_like"/>
    <property type="match status" value="1"/>
</dbReference>
<evidence type="ECO:0000256" key="7">
    <source>
        <dbReference type="ARBA" id="ARBA00019179"/>
    </source>
</evidence>
<reference evidence="18 19" key="1">
    <citation type="journal article" date="2008" name="J. Bacteriol.">
        <title>Insights into plant cell wall degradation from the genome sequence of the soil bacterium Cellvibrio japonicus.</title>
        <authorList>
            <person name="Deboy R.T."/>
            <person name="Mongodin E.F."/>
            <person name="Fouts D.E."/>
            <person name="Tailford L.E."/>
            <person name="Khouri H."/>
            <person name="Emerson J.B."/>
            <person name="Mohamoud Y."/>
            <person name="Watkins K."/>
            <person name="Henrissat B."/>
            <person name="Gilbert H.J."/>
            <person name="Nelson K.E."/>
        </authorList>
    </citation>
    <scope>NUCLEOTIDE SEQUENCE [LARGE SCALE GENOMIC DNA]</scope>
    <source>
        <strain evidence="18 19">Ueda107</strain>
    </source>
</reference>
<evidence type="ECO:0000259" key="17">
    <source>
        <dbReference type="PROSITE" id="PS51975"/>
    </source>
</evidence>
<gene>
    <name evidence="14 18" type="primary">rnhB</name>
    <name evidence="18" type="ordered locus">CJA_1126</name>
</gene>
<dbReference type="InterPro" id="IPR012337">
    <property type="entry name" value="RNaseH-like_sf"/>
</dbReference>
<evidence type="ECO:0000256" key="5">
    <source>
        <dbReference type="ARBA" id="ARBA00007383"/>
    </source>
</evidence>
<accession>B3PBR2</accession>
<dbReference type="KEGG" id="cja:CJA_1126"/>
<dbReference type="NCBIfam" id="NF000596">
    <property type="entry name" value="PRK00015.1-4"/>
    <property type="match status" value="1"/>
</dbReference>
<dbReference type="PANTHER" id="PTHR10954:SF18">
    <property type="entry name" value="RIBONUCLEASE HII"/>
    <property type="match status" value="1"/>
</dbReference>
<dbReference type="OrthoDB" id="9803420at2"/>
<evidence type="ECO:0000256" key="10">
    <source>
        <dbReference type="ARBA" id="ARBA00022723"/>
    </source>
</evidence>
<feature type="binding site" evidence="14 15">
    <location>
        <position position="21"/>
    </location>
    <ligand>
        <name>a divalent metal cation</name>
        <dbReference type="ChEBI" id="CHEBI:60240"/>
    </ligand>
</feature>
<comment type="catalytic activity">
    <reaction evidence="1 14 15 16">
        <text>Endonucleolytic cleavage to 5'-phosphomonoester.</text>
        <dbReference type="EC" id="3.1.26.4"/>
    </reaction>
</comment>
<comment type="function">
    <text evidence="3 14 16">Endonuclease that specifically degrades the RNA of RNA-DNA hybrids.</text>
</comment>
<dbReference type="Pfam" id="PF01351">
    <property type="entry name" value="RNase_HII"/>
    <property type="match status" value="1"/>
</dbReference>
<dbReference type="NCBIfam" id="NF000595">
    <property type="entry name" value="PRK00015.1-3"/>
    <property type="match status" value="1"/>
</dbReference>
<keyword evidence="8 14" id="KW-0963">Cytoplasm</keyword>
<dbReference type="GO" id="GO:0005737">
    <property type="term" value="C:cytoplasm"/>
    <property type="evidence" value="ECO:0007669"/>
    <property type="project" value="UniProtKB-SubCell"/>
</dbReference>
<dbReference type="GO" id="GO:0043137">
    <property type="term" value="P:DNA replication, removal of RNA primer"/>
    <property type="evidence" value="ECO:0007669"/>
    <property type="project" value="TreeGrafter"/>
</dbReference>
<dbReference type="HOGENOM" id="CLU_036532_3_2_6"/>
<keyword evidence="11 14" id="KW-0255">Endonuclease</keyword>
<evidence type="ECO:0000256" key="15">
    <source>
        <dbReference type="PROSITE-ProRule" id="PRU01319"/>
    </source>
</evidence>
<dbReference type="GO" id="GO:0003723">
    <property type="term" value="F:RNA binding"/>
    <property type="evidence" value="ECO:0007669"/>
    <property type="project" value="UniProtKB-UniRule"/>
</dbReference>
<dbReference type="SUPFAM" id="SSF53098">
    <property type="entry name" value="Ribonuclease H-like"/>
    <property type="match status" value="1"/>
</dbReference>
<dbReference type="FunFam" id="3.30.420.10:FF:000006">
    <property type="entry name" value="Ribonuclease HII"/>
    <property type="match status" value="1"/>
</dbReference>
<dbReference type="EC" id="3.1.26.4" evidence="6 14"/>
<evidence type="ECO:0000256" key="4">
    <source>
        <dbReference type="ARBA" id="ARBA00004496"/>
    </source>
</evidence>